<accession>A0ABR0V095</accession>
<organism evidence="2 3">
    <name type="scientific">Rehmannia glutinosa</name>
    <name type="common">Chinese foxglove</name>
    <dbReference type="NCBI Taxonomy" id="99300"/>
    <lineage>
        <taxon>Eukaryota</taxon>
        <taxon>Viridiplantae</taxon>
        <taxon>Streptophyta</taxon>
        <taxon>Embryophyta</taxon>
        <taxon>Tracheophyta</taxon>
        <taxon>Spermatophyta</taxon>
        <taxon>Magnoliopsida</taxon>
        <taxon>eudicotyledons</taxon>
        <taxon>Gunneridae</taxon>
        <taxon>Pentapetalae</taxon>
        <taxon>asterids</taxon>
        <taxon>lamiids</taxon>
        <taxon>Lamiales</taxon>
        <taxon>Orobanchaceae</taxon>
        <taxon>Rehmannieae</taxon>
        <taxon>Rehmannia</taxon>
    </lineage>
</organism>
<name>A0ABR0V095_REHGL</name>
<dbReference type="PANTHER" id="PTHR33199:SF6">
    <property type="entry name" value="MACPF DOMAIN PROTEIN"/>
    <property type="match status" value="1"/>
</dbReference>
<dbReference type="PROSITE" id="PS51412">
    <property type="entry name" value="MACPF_2"/>
    <property type="match status" value="1"/>
</dbReference>
<dbReference type="InterPro" id="IPR044663">
    <property type="entry name" value="CAD1/NSL1-like"/>
</dbReference>
<dbReference type="EMBL" id="JABTTQ020001741">
    <property type="protein sequence ID" value="KAK6128405.1"/>
    <property type="molecule type" value="Genomic_DNA"/>
</dbReference>
<feature type="domain" description="MACPF" evidence="1">
    <location>
        <begin position="8"/>
        <end position="382"/>
    </location>
</feature>
<protein>
    <recommendedName>
        <fullName evidence="1">MACPF domain-containing protein</fullName>
    </recommendedName>
</protein>
<reference evidence="2 3" key="1">
    <citation type="journal article" date="2021" name="Comput. Struct. Biotechnol. J.">
        <title>De novo genome assembly of the potent medicinal plant Rehmannia glutinosa using nanopore technology.</title>
        <authorList>
            <person name="Ma L."/>
            <person name="Dong C."/>
            <person name="Song C."/>
            <person name="Wang X."/>
            <person name="Zheng X."/>
            <person name="Niu Y."/>
            <person name="Chen S."/>
            <person name="Feng W."/>
        </authorList>
    </citation>
    <scope>NUCLEOTIDE SEQUENCE [LARGE SCALE GENOMIC DNA]</scope>
    <source>
        <strain evidence="2">DH-2019</strain>
    </source>
</reference>
<evidence type="ECO:0000313" key="3">
    <source>
        <dbReference type="Proteomes" id="UP001318860"/>
    </source>
</evidence>
<dbReference type="Pfam" id="PF01823">
    <property type="entry name" value="MACPF"/>
    <property type="match status" value="1"/>
</dbReference>
<evidence type="ECO:0000313" key="2">
    <source>
        <dbReference type="EMBL" id="KAK6128405.1"/>
    </source>
</evidence>
<dbReference type="PANTHER" id="PTHR33199">
    <property type="entry name" value="MACPF DOMAIN-CONTAINING PROTEIN CAD1"/>
    <property type="match status" value="1"/>
</dbReference>
<sequence length="653" mass="72940">MAGNSSKMETALRLRAAAEEAVQSIGQGYDLTLDLRLKYCKNQRITKEGSRLITMDDDHVRDIAIPGGILVQDVPKSINCDKGERMRFSSDVLSFQQKKMRHFLWDSADGDNHIHFVAWDEVIRPKEVGGFGIGNICLKNKVLLGKRWWRFQVEGDALWCSMSEQFNQELSLSGKIPSGNFNAAFEFSGSWQKDAAFTKSLAFDGVFITLYSIALEKSQVTLRDHVKQAVPSSWDPAALARFIEKFGTHVIVGVKMGGKDVIYVKQQHSSPVQSIDVQKRLKDVADKRFSESSGQSGLHPEKAYGGEMEITFFWRRTGGSSMRTMPHNDWCQTVQLEPEVISMSFVPISSLLSGIDGSGFLGHAINLYLRYKPPIEELHQFLEFQLPRQWAPVFGDVPLGPDRKQHGGASLQFSLMGPKLYVNTDEVDVGNKPVTGLRLYLEGKRSNCLAIHLQHLSSSPKTFQFHNETSGKNSNSYERKYYEKVKWKSFSHVCTAPVESDDDLSIVTGAHFEVNESGMKNVLFMRLHFSRLIGATVVKKPEWDGSPALAQKSGIISSIISGHFSTGQKPPPKPSDVNINSALYPEGPPMPAQTRKLLRFVDPMEMMRGPQDTPGYWVVSGARLVVDKGKISLRVKYSLLAVVSPDEEVLLHG</sequence>
<dbReference type="InterPro" id="IPR020864">
    <property type="entry name" value="MACPF"/>
</dbReference>
<keyword evidence="3" id="KW-1185">Reference proteome</keyword>
<dbReference type="SMART" id="SM00457">
    <property type="entry name" value="MACPF"/>
    <property type="match status" value="1"/>
</dbReference>
<proteinExistence type="predicted"/>
<dbReference type="Proteomes" id="UP001318860">
    <property type="component" value="Unassembled WGS sequence"/>
</dbReference>
<comment type="caution">
    <text evidence="2">The sequence shown here is derived from an EMBL/GenBank/DDBJ whole genome shotgun (WGS) entry which is preliminary data.</text>
</comment>
<gene>
    <name evidence="2" type="ORF">DH2020_037841</name>
</gene>
<evidence type="ECO:0000259" key="1">
    <source>
        <dbReference type="PROSITE" id="PS51412"/>
    </source>
</evidence>